<dbReference type="Proteomes" id="UP000251721">
    <property type="component" value="Unassembled WGS sequence"/>
</dbReference>
<dbReference type="EMBL" id="UAWQ01000019">
    <property type="protein sequence ID" value="SQC48963.1"/>
    <property type="molecule type" value="Genomic_DNA"/>
</dbReference>
<reference evidence="2 3" key="1">
    <citation type="submission" date="2018-06" db="EMBL/GenBank/DDBJ databases">
        <authorList>
            <consortium name="Pathogen Informatics"/>
            <person name="Doyle S."/>
        </authorList>
    </citation>
    <scope>NUCLEOTIDE SEQUENCE [LARGE SCALE GENOMIC DNA]</scope>
    <source>
        <strain evidence="2 3">NCTC13465</strain>
    </source>
</reference>
<sequence length="139" mass="14743">MKMKKTLVALCLSAGMLACVPGMSLADVNFVPQNTSAAPAIPASALQQLIWTPADQSKTQSVDLTTGGQRLDVPGIVGPVAAWSVPANIGELTLTLDSELNKHKQIFAPERADSRPEHDARGVLPQQLLYLSAAGRDDR</sequence>
<feature type="signal peptide" evidence="1">
    <location>
        <begin position="1"/>
        <end position="26"/>
    </location>
</feature>
<feature type="chain" id="PRO_5015953784" evidence="1">
    <location>
        <begin position="27"/>
        <end position="139"/>
    </location>
</feature>
<keyword evidence="1" id="KW-0732">Signal</keyword>
<organism evidence="2 3">
    <name type="scientific">Klebsiella pneumoniae</name>
    <dbReference type="NCBI Taxonomy" id="573"/>
    <lineage>
        <taxon>Bacteria</taxon>
        <taxon>Pseudomonadati</taxon>
        <taxon>Pseudomonadota</taxon>
        <taxon>Gammaproteobacteria</taxon>
        <taxon>Enterobacterales</taxon>
        <taxon>Enterobacteriaceae</taxon>
        <taxon>Klebsiella/Raoultella group</taxon>
        <taxon>Klebsiella</taxon>
        <taxon>Klebsiella pneumoniae complex</taxon>
    </lineage>
</organism>
<evidence type="ECO:0000313" key="2">
    <source>
        <dbReference type="EMBL" id="SQC48963.1"/>
    </source>
</evidence>
<accession>A0A2X3FJB6</accession>
<proteinExistence type="predicted"/>
<dbReference type="PROSITE" id="PS51257">
    <property type="entry name" value="PROKAR_LIPOPROTEIN"/>
    <property type="match status" value="1"/>
</dbReference>
<gene>
    <name evidence="2" type="primary">malM_3</name>
    <name evidence="2" type="ORF">NCTC13465_05177</name>
</gene>
<evidence type="ECO:0000313" key="3">
    <source>
        <dbReference type="Proteomes" id="UP000251721"/>
    </source>
</evidence>
<protein>
    <submittedName>
        <fullName evidence="2">Maltose regulon periplasmic protein</fullName>
    </submittedName>
</protein>
<evidence type="ECO:0000256" key="1">
    <source>
        <dbReference type="SAM" id="SignalP"/>
    </source>
</evidence>
<name>A0A2X3FJB6_KLEPN</name>
<dbReference type="AlphaFoldDB" id="A0A2X3FJB6"/>